<accession>X0VYG9</accession>
<dbReference type="EMBL" id="BARS01028185">
    <property type="protein sequence ID" value="GAG05511.1"/>
    <property type="molecule type" value="Genomic_DNA"/>
</dbReference>
<evidence type="ECO:0000313" key="1">
    <source>
        <dbReference type="EMBL" id="GAG05511.1"/>
    </source>
</evidence>
<dbReference type="InterPro" id="IPR021223">
    <property type="entry name" value="AbiGi"/>
</dbReference>
<reference evidence="1" key="1">
    <citation type="journal article" date="2014" name="Front. Microbiol.">
        <title>High frequency of phylogenetically diverse reductive dehalogenase-homologous genes in deep subseafloor sedimentary metagenomes.</title>
        <authorList>
            <person name="Kawai M."/>
            <person name="Futagami T."/>
            <person name="Toyoda A."/>
            <person name="Takaki Y."/>
            <person name="Nishi S."/>
            <person name="Hori S."/>
            <person name="Arai W."/>
            <person name="Tsubouchi T."/>
            <person name="Morono Y."/>
            <person name="Uchiyama I."/>
            <person name="Ito T."/>
            <person name="Fujiyama A."/>
            <person name="Inagaki F."/>
            <person name="Takami H."/>
        </authorList>
    </citation>
    <scope>NUCLEOTIDE SEQUENCE</scope>
    <source>
        <strain evidence="1">Expedition CK06-06</strain>
    </source>
</reference>
<gene>
    <name evidence="1" type="ORF">S01H1_44199</name>
</gene>
<organism evidence="1">
    <name type="scientific">marine sediment metagenome</name>
    <dbReference type="NCBI Taxonomy" id="412755"/>
    <lineage>
        <taxon>unclassified sequences</taxon>
        <taxon>metagenomes</taxon>
        <taxon>ecological metagenomes</taxon>
    </lineage>
</organism>
<feature type="non-terminal residue" evidence="1">
    <location>
        <position position="116"/>
    </location>
</feature>
<proteinExistence type="predicted"/>
<dbReference type="AlphaFoldDB" id="X0VYG9"/>
<name>X0VYG9_9ZZZZ</name>
<sequence length="116" mass="13205">MIQRYVSEALTHFVGRGLQSEQERYDLLLKILRDGFLSHPPHSPQFSGNLTVNRKGRISDDTMYNPQVVCFCDIPTPDLALHVRKYSSFALSFRKGFLVERGASPVFYVAANSKVR</sequence>
<comment type="caution">
    <text evidence="1">The sequence shown here is derived from an EMBL/GenBank/DDBJ whole genome shotgun (WGS) entry which is preliminary data.</text>
</comment>
<protein>
    <submittedName>
        <fullName evidence="1">Uncharacterized protein</fullName>
    </submittedName>
</protein>
<dbReference type="Pfam" id="PF10899">
    <property type="entry name" value="AbiGi"/>
    <property type="match status" value="1"/>
</dbReference>